<protein>
    <recommendedName>
        <fullName evidence="3">LysM domain-containing protein</fullName>
    </recommendedName>
</protein>
<evidence type="ECO:0000259" key="3">
    <source>
        <dbReference type="PROSITE" id="PS51782"/>
    </source>
</evidence>
<dbReference type="CDD" id="cd00118">
    <property type="entry name" value="LysM"/>
    <property type="match status" value="1"/>
</dbReference>
<dbReference type="SUPFAM" id="SSF54106">
    <property type="entry name" value="LysM domain"/>
    <property type="match status" value="1"/>
</dbReference>
<dbReference type="EMBL" id="PDPS01000023">
    <property type="protein sequence ID" value="PID58288.1"/>
    <property type="molecule type" value="Genomic_DNA"/>
</dbReference>
<dbReference type="InterPro" id="IPR036779">
    <property type="entry name" value="LysM_dom_sf"/>
</dbReference>
<evidence type="ECO:0000256" key="2">
    <source>
        <dbReference type="SAM" id="SignalP"/>
    </source>
</evidence>
<dbReference type="SMART" id="SM00646">
    <property type="entry name" value="Ami_3"/>
    <property type="match status" value="1"/>
</dbReference>
<dbReference type="InterPro" id="IPR021731">
    <property type="entry name" value="AMIN_dom"/>
</dbReference>
<dbReference type="PANTHER" id="PTHR30404:SF0">
    <property type="entry name" value="N-ACETYLMURAMOYL-L-ALANINE AMIDASE AMIC"/>
    <property type="match status" value="1"/>
</dbReference>
<feature type="signal peptide" evidence="2">
    <location>
        <begin position="1"/>
        <end position="20"/>
    </location>
</feature>
<dbReference type="Gene3D" id="3.40.630.40">
    <property type="entry name" value="Zn-dependent exopeptidases"/>
    <property type="match status" value="1"/>
</dbReference>
<sequence length="457" mass="50741">MKTFFCGCLCILLNALPAFAAQKTMTDLQYWFAPDHIQSILSFDQEVETSHHFRSNPERFVLEIANCQAALGKQTIFVSDITLQKIRIQPLSNNTLQVVFDLSQSADATVQTLHSNNGRPDRVVVNLFDKTARVQQQQERQPMLQELQQQQYPILVLDPGHGGRDPGAVSNGLKEKDITLDLAKRIQAILQKDAPHIKTYLTRDGDYFLPLPKRTEIAKDYHADLFISLHSNSNKHTHVHGFSVYTLSEKATDAAAKNLAEKENAADLLFGGLETPTPTQDDPLLTFVLADLSTKASLQHSLTFGSMSLNTAIQGLQSYNIHKEGLRRANFVVLRSADMPAVLVEACYVSNKREASLLKRKDFRDDIAAALAKSIITYFQQPGTSNRPAVVQAQTTASLHAVPPMPAASEPKVHVVKSGETLSVIAGRYDIDFSRLLQINKLSSADVIYVGQRLWIP</sequence>
<dbReference type="PROSITE" id="PS51782">
    <property type="entry name" value="LYSM"/>
    <property type="match status" value="1"/>
</dbReference>
<dbReference type="Pfam" id="PF01476">
    <property type="entry name" value="LysM"/>
    <property type="match status" value="1"/>
</dbReference>
<feature type="domain" description="LysM" evidence="3">
    <location>
        <begin position="412"/>
        <end position="456"/>
    </location>
</feature>
<dbReference type="PANTHER" id="PTHR30404">
    <property type="entry name" value="N-ACETYLMURAMOYL-L-ALANINE AMIDASE"/>
    <property type="match status" value="1"/>
</dbReference>
<gene>
    <name evidence="4" type="ORF">CSB45_04265</name>
</gene>
<dbReference type="SUPFAM" id="SSF53187">
    <property type="entry name" value="Zn-dependent exopeptidases"/>
    <property type="match status" value="1"/>
</dbReference>
<dbReference type="GO" id="GO:0030288">
    <property type="term" value="C:outer membrane-bounded periplasmic space"/>
    <property type="evidence" value="ECO:0007669"/>
    <property type="project" value="TreeGrafter"/>
</dbReference>
<dbReference type="Gene3D" id="2.60.40.3500">
    <property type="match status" value="1"/>
</dbReference>
<dbReference type="AlphaFoldDB" id="A0A2G6E933"/>
<feature type="chain" id="PRO_5013855536" description="LysM domain-containing protein" evidence="2">
    <location>
        <begin position="21"/>
        <end position="457"/>
    </location>
</feature>
<dbReference type="Proteomes" id="UP000229740">
    <property type="component" value="Unassembled WGS sequence"/>
</dbReference>
<comment type="caution">
    <text evidence="4">The sequence shown here is derived from an EMBL/GenBank/DDBJ whole genome shotgun (WGS) entry which is preliminary data.</text>
</comment>
<accession>A0A2G6E933</accession>
<dbReference type="GO" id="GO:0009253">
    <property type="term" value="P:peptidoglycan catabolic process"/>
    <property type="evidence" value="ECO:0007669"/>
    <property type="project" value="InterPro"/>
</dbReference>
<organism evidence="4 5">
    <name type="scientific">candidate division KSB3 bacterium</name>
    <dbReference type="NCBI Taxonomy" id="2044937"/>
    <lineage>
        <taxon>Bacteria</taxon>
        <taxon>candidate division KSB3</taxon>
    </lineage>
</organism>
<dbReference type="Gene3D" id="3.10.350.10">
    <property type="entry name" value="LysM domain"/>
    <property type="match status" value="1"/>
</dbReference>
<dbReference type="InterPro" id="IPR018392">
    <property type="entry name" value="LysM"/>
</dbReference>
<name>A0A2G6E933_9BACT</name>
<dbReference type="InterPro" id="IPR050695">
    <property type="entry name" value="N-acetylmuramoyl_amidase_3"/>
</dbReference>
<dbReference type="Pfam" id="PF11741">
    <property type="entry name" value="AMIN"/>
    <property type="match status" value="1"/>
</dbReference>
<dbReference type="Pfam" id="PF01520">
    <property type="entry name" value="Amidase_3"/>
    <property type="match status" value="1"/>
</dbReference>
<keyword evidence="2" id="KW-0732">Signal</keyword>
<dbReference type="CDD" id="cd02696">
    <property type="entry name" value="MurNAc-LAA"/>
    <property type="match status" value="1"/>
</dbReference>
<keyword evidence="1" id="KW-0378">Hydrolase</keyword>
<dbReference type="GO" id="GO:0008745">
    <property type="term" value="F:N-acetylmuramoyl-L-alanine amidase activity"/>
    <property type="evidence" value="ECO:0007669"/>
    <property type="project" value="InterPro"/>
</dbReference>
<evidence type="ECO:0000313" key="5">
    <source>
        <dbReference type="Proteomes" id="UP000229740"/>
    </source>
</evidence>
<reference evidence="4 5" key="1">
    <citation type="submission" date="2017-10" db="EMBL/GenBank/DDBJ databases">
        <title>Novel microbial diversity and functional potential in the marine mammal oral microbiome.</title>
        <authorList>
            <person name="Dudek N.K."/>
            <person name="Sun C.L."/>
            <person name="Burstein D."/>
            <person name="Kantor R.S."/>
            <person name="Aliaga Goltsman D.S."/>
            <person name="Bik E.M."/>
            <person name="Thomas B.C."/>
            <person name="Banfield J.F."/>
            <person name="Relman D.A."/>
        </authorList>
    </citation>
    <scope>NUCLEOTIDE SEQUENCE [LARGE SCALE GENOMIC DNA]</scope>
    <source>
        <strain evidence="4">DOLZORAL124_49_17</strain>
    </source>
</reference>
<evidence type="ECO:0000256" key="1">
    <source>
        <dbReference type="ARBA" id="ARBA00022801"/>
    </source>
</evidence>
<evidence type="ECO:0000313" key="4">
    <source>
        <dbReference type="EMBL" id="PID58288.1"/>
    </source>
</evidence>
<dbReference type="InterPro" id="IPR002508">
    <property type="entry name" value="MurNAc-LAA_cat"/>
</dbReference>
<dbReference type="SMART" id="SM00257">
    <property type="entry name" value="LysM"/>
    <property type="match status" value="1"/>
</dbReference>
<proteinExistence type="predicted"/>